<dbReference type="GO" id="GO:0010961">
    <property type="term" value="P:intracellular magnesium ion homeostasis"/>
    <property type="evidence" value="ECO:0007669"/>
    <property type="project" value="TreeGrafter"/>
</dbReference>
<name>A0A0A2KHT7_PENEN</name>
<keyword evidence="3 6" id="KW-0812">Transmembrane</keyword>
<dbReference type="VEuPathDB" id="FungiDB:PEXP_052490"/>
<dbReference type="AlphaFoldDB" id="A0A0A2KHT7"/>
<dbReference type="Pfam" id="PF01544">
    <property type="entry name" value="CorA"/>
    <property type="match status" value="1"/>
</dbReference>
<organism evidence="7 8">
    <name type="scientific">Penicillium expansum</name>
    <name type="common">Blue mold rot fungus</name>
    <dbReference type="NCBI Taxonomy" id="27334"/>
    <lineage>
        <taxon>Eukaryota</taxon>
        <taxon>Fungi</taxon>
        <taxon>Dikarya</taxon>
        <taxon>Ascomycota</taxon>
        <taxon>Pezizomycotina</taxon>
        <taxon>Eurotiomycetes</taxon>
        <taxon>Eurotiomycetidae</taxon>
        <taxon>Eurotiales</taxon>
        <taxon>Aspergillaceae</taxon>
        <taxon>Penicillium</taxon>
    </lineage>
</organism>
<evidence type="ECO:0000256" key="2">
    <source>
        <dbReference type="ARBA" id="ARBA00009765"/>
    </source>
</evidence>
<dbReference type="STRING" id="27334.A0A0A2KHT7"/>
<evidence type="ECO:0000256" key="1">
    <source>
        <dbReference type="ARBA" id="ARBA00004141"/>
    </source>
</evidence>
<dbReference type="InterPro" id="IPR044089">
    <property type="entry name" value="Alr1-like"/>
</dbReference>
<dbReference type="InterPro" id="IPR002523">
    <property type="entry name" value="MgTranspt_CorA/ZnTranspt_ZntB"/>
</dbReference>
<feature type="transmembrane region" description="Helical" evidence="6">
    <location>
        <begin position="315"/>
        <end position="334"/>
    </location>
</feature>
<dbReference type="GeneID" id="27680636"/>
<dbReference type="SUPFAM" id="SSF143865">
    <property type="entry name" value="CorA soluble domain-like"/>
    <property type="match status" value="1"/>
</dbReference>
<accession>A0A0A2KHT7</accession>
<dbReference type="HOGENOM" id="CLU_007127_11_0_1"/>
<keyword evidence="5 6" id="KW-0472">Membrane</keyword>
<dbReference type="GO" id="GO:0005886">
    <property type="term" value="C:plasma membrane"/>
    <property type="evidence" value="ECO:0007669"/>
    <property type="project" value="TreeGrafter"/>
</dbReference>
<dbReference type="PhylomeDB" id="A0A0A2KHT7"/>
<proteinExistence type="inferred from homology"/>
<evidence type="ECO:0000313" key="7">
    <source>
        <dbReference type="EMBL" id="KGO56339.1"/>
    </source>
</evidence>
<evidence type="ECO:0000256" key="6">
    <source>
        <dbReference type="SAM" id="Phobius"/>
    </source>
</evidence>
<evidence type="ECO:0000313" key="8">
    <source>
        <dbReference type="Proteomes" id="UP000030143"/>
    </source>
</evidence>
<dbReference type="RefSeq" id="XP_016598134.1">
    <property type="nucleotide sequence ID" value="XM_016745216.1"/>
</dbReference>
<dbReference type="Gene3D" id="1.20.58.340">
    <property type="entry name" value="Magnesium transport protein CorA, transmembrane region"/>
    <property type="match status" value="2"/>
</dbReference>
<dbReference type="OrthoDB" id="29879at2759"/>
<dbReference type="GO" id="GO:0015095">
    <property type="term" value="F:magnesium ion transmembrane transporter activity"/>
    <property type="evidence" value="ECO:0007669"/>
    <property type="project" value="InterPro"/>
</dbReference>
<comment type="subcellular location">
    <subcellularLocation>
        <location evidence="1">Membrane</location>
        <topology evidence="1">Multi-pass membrane protein</topology>
    </subcellularLocation>
</comment>
<feature type="transmembrane region" description="Helical" evidence="6">
    <location>
        <begin position="346"/>
        <end position="367"/>
    </location>
</feature>
<dbReference type="Gene3D" id="3.30.460.20">
    <property type="entry name" value="CorA soluble domain-like"/>
    <property type="match status" value="1"/>
</dbReference>
<dbReference type="CDD" id="cd12829">
    <property type="entry name" value="Alr1p-like"/>
    <property type="match status" value="1"/>
</dbReference>
<keyword evidence="8" id="KW-1185">Reference proteome</keyword>
<evidence type="ECO:0000256" key="3">
    <source>
        <dbReference type="ARBA" id="ARBA00022692"/>
    </source>
</evidence>
<comment type="caution">
    <text evidence="7">The sequence shown here is derived from an EMBL/GenBank/DDBJ whole genome shotgun (WGS) entry which is preliminary data.</text>
</comment>
<comment type="similarity">
    <text evidence="2">Belongs to the CorA metal ion transporter (MIT) (TC 1.A.35) family.</text>
</comment>
<gene>
    <name evidence="7" type="ORF">PEX2_079460</name>
</gene>
<dbReference type="Proteomes" id="UP000030143">
    <property type="component" value="Unassembled WGS sequence"/>
</dbReference>
<dbReference type="EMBL" id="JQFZ01000170">
    <property type="protein sequence ID" value="KGO56339.1"/>
    <property type="molecule type" value="Genomic_DNA"/>
</dbReference>
<keyword evidence="4 6" id="KW-1133">Transmembrane helix</keyword>
<reference evidence="7 8" key="1">
    <citation type="journal article" date="2015" name="Mol. Plant Microbe Interact.">
        <title>Genome, transcriptome, and functional analyses of Penicillium expansum provide new insights into secondary metabolism and pathogenicity.</title>
        <authorList>
            <person name="Ballester A.R."/>
            <person name="Marcet-Houben M."/>
            <person name="Levin E."/>
            <person name="Sela N."/>
            <person name="Selma-Lazaro C."/>
            <person name="Carmona L."/>
            <person name="Wisniewski M."/>
            <person name="Droby S."/>
            <person name="Gonzalez-Candelas L."/>
            <person name="Gabaldon T."/>
        </authorList>
    </citation>
    <scope>NUCLEOTIDE SEQUENCE [LARGE SCALE GENOMIC DNA]</scope>
    <source>
        <strain evidence="7 8">MD-8</strain>
    </source>
</reference>
<evidence type="ECO:0000256" key="4">
    <source>
        <dbReference type="ARBA" id="ARBA00022989"/>
    </source>
</evidence>
<dbReference type="InterPro" id="IPR045863">
    <property type="entry name" value="CorA_TM1_TM2"/>
</dbReference>
<protein>
    <submittedName>
        <fullName evidence="7">Mg2+ transporter protein, CorA-like/Zinc transport protein ZntB</fullName>
    </submittedName>
</protein>
<dbReference type="PANTHER" id="PTHR21535:SF55">
    <property type="entry name" value="MAGNESIUM TRANSPORTER ALR1-RELATED"/>
    <property type="match status" value="1"/>
</dbReference>
<dbReference type="PANTHER" id="PTHR21535">
    <property type="entry name" value="MAGNESIUM AND COBALT TRANSPORT PROTEIN/MITOCHONDRIAL IMPORT INNER MEMBRANE TRANSLOCASE SUBUNIT TIM8"/>
    <property type="match status" value="1"/>
</dbReference>
<dbReference type="InterPro" id="IPR045861">
    <property type="entry name" value="CorA_cytoplasmic_dom"/>
</dbReference>
<dbReference type="SUPFAM" id="SSF144083">
    <property type="entry name" value="Magnesium transport protein CorA, transmembrane region"/>
    <property type="match status" value="1"/>
</dbReference>
<evidence type="ECO:0000256" key="5">
    <source>
        <dbReference type="ARBA" id="ARBA00023136"/>
    </source>
</evidence>
<sequence length="373" mass="41835">MQTKQEEKLEIHQPLPDRFSFFSSETRQATAASTWDGLFPSGNIDHIFQEKHKSRPDPNQPIWWIDIRDATEQDVDAVSQALSIHPLTAEDIAIRERREKVDVYKNYYLISFQTLVGNKVRTERPGIPISTALYILVFQYGVVTFSPSGCGHVARARERIRKMHDPTILTSDWVCYAMIDDIIDSFEPFVRDAERESEAIEDQVFISRIDDAQALIPQIDVLRKKITHIIRCLNGKVDVLNGFVKRCQSPDKHPVFPDGDLLLYLGDVQDHLVTTLSALGHIDEIIGRSQANYLAQMSATNLRLSLTINSGLSKVTLLATIFVPCHLVTGLWGMNVPVPGGGTHGLGWFFGILGSFAAFMVVCIAAATKYKLL</sequence>